<dbReference type="EMBL" id="JAUEPU010000077">
    <property type="protein sequence ID" value="KAK0481027.1"/>
    <property type="molecule type" value="Genomic_DNA"/>
</dbReference>
<dbReference type="AlphaFoldDB" id="A0AA39PB97"/>
<protein>
    <submittedName>
        <fullName evidence="1">Uncharacterized protein</fullName>
    </submittedName>
</protein>
<reference evidence="1" key="1">
    <citation type="submission" date="2023-06" db="EMBL/GenBank/DDBJ databases">
        <authorList>
            <consortium name="Lawrence Berkeley National Laboratory"/>
            <person name="Ahrendt S."/>
            <person name="Sahu N."/>
            <person name="Indic B."/>
            <person name="Wong-Bajracharya J."/>
            <person name="Merenyi Z."/>
            <person name="Ke H.-M."/>
            <person name="Monk M."/>
            <person name="Kocsube S."/>
            <person name="Drula E."/>
            <person name="Lipzen A."/>
            <person name="Balint B."/>
            <person name="Henrissat B."/>
            <person name="Andreopoulos B."/>
            <person name="Martin F.M."/>
            <person name="Harder C.B."/>
            <person name="Rigling D."/>
            <person name="Ford K.L."/>
            <person name="Foster G.D."/>
            <person name="Pangilinan J."/>
            <person name="Papanicolaou A."/>
            <person name="Barry K."/>
            <person name="LaButti K."/>
            <person name="Viragh M."/>
            <person name="Koriabine M."/>
            <person name="Yan M."/>
            <person name="Riley R."/>
            <person name="Champramary S."/>
            <person name="Plett K.L."/>
            <person name="Tsai I.J."/>
            <person name="Slot J."/>
            <person name="Sipos G."/>
            <person name="Plett J."/>
            <person name="Nagy L.G."/>
            <person name="Grigoriev I.V."/>
        </authorList>
    </citation>
    <scope>NUCLEOTIDE SEQUENCE</scope>
    <source>
        <strain evidence="1">HWK02</strain>
    </source>
</reference>
<dbReference type="Proteomes" id="UP001175228">
    <property type="component" value="Unassembled WGS sequence"/>
</dbReference>
<evidence type="ECO:0000313" key="1">
    <source>
        <dbReference type="EMBL" id="KAK0481027.1"/>
    </source>
</evidence>
<organism evidence="1 2">
    <name type="scientific">Armillaria luteobubalina</name>
    <dbReference type="NCBI Taxonomy" id="153913"/>
    <lineage>
        <taxon>Eukaryota</taxon>
        <taxon>Fungi</taxon>
        <taxon>Dikarya</taxon>
        <taxon>Basidiomycota</taxon>
        <taxon>Agaricomycotina</taxon>
        <taxon>Agaricomycetes</taxon>
        <taxon>Agaricomycetidae</taxon>
        <taxon>Agaricales</taxon>
        <taxon>Marasmiineae</taxon>
        <taxon>Physalacriaceae</taxon>
        <taxon>Armillaria</taxon>
    </lineage>
</organism>
<evidence type="ECO:0000313" key="2">
    <source>
        <dbReference type="Proteomes" id="UP001175228"/>
    </source>
</evidence>
<sequence length="128" mass="13158">MTPPIPSLQSYLESLDSAQLAELILALEQCGVVLAPATLPTASGPTHSAMHSSSLSGAAATPSLANVATSVATVPETNGWNAVAPLVLDVDHTVYISHPTHMAASAHYANAMANNEVKILLTDDEDDA</sequence>
<name>A0AA39PB97_9AGAR</name>
<accession>A0AA39PB97</accession>
<proteinExistence type="predicted"/>
<comment type="caution">
    <text evidence="1">The sequence shown here is derived from an EMBL/GenBank/DDBJ whole genome shotgun (WGS) entry which is preliminary data.</text>
</comment>
<gene>
    <name evidence="1" type="ORF">EDD18DRAFT_1113309</name>
</gene>
<keyword evidence="2" id="KW-1185">Reference proteome</keyword>